<dbReference type="RefSeq" id="WP_102227566.1">
    <property type="nucleotide sequence ID" value="NZ_PNFY01000009.1"/>
</dbReference>
<dbReference type="SUPFAM" id="SSF56112">
    <property type="entry name" value="Protein kinase-like (PK-like)"/>
    <property type="match status" value="1"/>
</dbReference>
<sequence length="273" mass="32221">MSKKATDWELKMPLGDTGQAFMGVKNKERLFFKLNTSPFVAALSAEGIAPRLKWARRTIDGDILTAQEWHDGRLLTPNEMMDPSVIDLIHYIHHCDHLLSSLEKIHPQKTYPIDFIDHYFKGLPIALANHQFFNEVIDFLENDLDEAFYNVDYVVCHGDLHHLNFLESLNNHLYLVDWEEVKIADPLSDITFLLCQYFPPSQWSSWFKEYRMPMEDNFYQRVQWYSLMNALRLIKHFYLIEDYEKANQMILLLRAIYKAATQPHLSSNLLQHK</sequence>
<dbReference type="AlphaFoldDB" id="A0A2N6SQ28"/>
<dbReference type="Proteomes" id="UP000235682">
    <property type="component" value="Unassembled WGS sequence"/>
</dbReference>
<evidence type="ECO:0000259" key="1">
    <source>
        <dbReference type="Pfam" id="PF01636"/>
    </source>
</evidence>
<dbReference type="PANTHER" id="PTHR40086">
    <property type="entry name" value="PHOSPHOTRANSFERASE YTMP-RELATED"/>
    <property type="match status" value="1"/>
</dbReference>
<proteinExistence type="predicted"/>
<dbReference type="InterPro" id="IPR052077">
    <property type="entry name" value="CcrZ_PhaseVar_Mediator"/>
</dbReference>
<feature type="domain" description="Aminoglycoside phosphotransferase" evidence="1">
    <location>
        <begin position="42"/>
        <end position="210"/>
    </location>
</feature>
<accession>A0A2N6SQ28</accession>
<dbReference type="Gene3D" id="3.90.1200.10">
    <property type="match status" value="1"/>
</dbReference>
<dbReference type="PANTHER" id="PTHR40086:SF1">
    <property type="entry name" value="CELL CYCLE REGULATOR CCRZ"/>
    <property type="match status" value="1"/>
</dbReference>
<dbReference type="EMBL" id="PNHE01000001">
    <property type="protein sequence ID" value="PMC59171.1"/>
    <property type="molecule type" value="Genomic_DNA"/>
</dbReference>
<dbReference type="STRING" id="84521.SAMN04487994_10028"/>
<dbReference type="Pfam" id="PF01636">
    <property type="entry name" value="APH"/>
    <property type="match status" value="1"/>
</dbReference>
<dbReference type="InterPro" id="IPR002575">
    <property type="entry name" value="Aminoglycoside_PTrfase"/>
</dbReference>
<keyword evidence="3" id="KW-1185">Reference proteome</keyword>
<reference evidence="2 3" key="1">
    <citation type="submission" date="2017-09" db="EMBL/GenBank/DDBJ databases">
        <title>Bacterial strain isolated from the female urinary microbiota.</title>
        <authorList>
            <person name="Thomas-White K."/>
            <person name="Kumar N."/>
            <person name="Forster S."/>
            <person name="Putonti C."/>
            <person name="Lawley T."/>
            <person name="Wolfe A.J."/>
        </authorList>
    </citation>
    <scope>NUCLEOTIDE SEQUENCE [LARGE SCALE GENOMIC DNA]</scope>
    <source>
        <strain evidence="2 3">UMB0852</strain>
    </source>
</reference>
<comment type="caution">
    <text evidence="2">The sequence shown here is derived from an EMBL/GenBank/DDBJ whole genome shotgun (WGS) entry which is preliminary data.</text>
</comment>
<gene>
    <name evidence="2" type="ORF">CJ205_00250</name>
</gene>
<dbReference type="GO" id="GO:0016740">
    <property type="term" value="F:transferase activity"/>
    <property type="evidence" value="ECO:0007669"/>
    <property type="project" value="UniProtKB-KW"/>
</dbReference>
<name>A0A2N6SQ28_9LACT</name>
<dbReference type="OrthoDB" id="3171511at2"/>
<evidence type="ECO:0000313" key="2">
    <source>
        <dbReference type="EMBL" id="PMC59171.1"/>
    </source>
</evidence>
<protein>
    <submittedName>
        <fullName evidence="2">Phosphotransferase</fullName>
    </submittedName>
</protein>
<keyword evidence="2" id="KW-0808">Transferase</keyword>
<dbReference type="InterPro" id="IPR011009">
    <property type="entry name" value="Kinase-like_dom_sf"/>
</dbReference>
<evidence type="ECO:0000313" key="3">
    <source>
        <dbReference type="Proteomes" id="UP000235682"/>
    </source>
</evidence>
<organism evidence="2 3">
    <name type="scientific">Dolosicoccus paucivorans</name>
    <dbReference type="NCBI Taxonomy" id="84521"/>
    <lineage>
        <taxon>Bacteria</taxon>
        <taxon>Bacillati</taxon>
        <taxon>Bacillota</taxon>
        <taxon>Bacilli</taxon>
        <taxon>Lactobacillales</taxon>
        <taxon>Aerococcaceae</taxon>
        <taxon>Dolosicoccus</taxon>
    </lineage>
</organism>